<protein>
    <recommendedName>
        <fullName evidence="1">DNA/RNA-binding protein Kin17 WH-like domain-containing protein</fullName>
    </recommendedName>
</protein>
<dbReference type="OrthoDB" id="10266249at2759"/>
<name>A0A9Q1QBF3_9CARY</name>
<feature type="domain" description="DNA/RNA-binding protein Kin17 WH-like" evidence="1">
    <location>
        <begin position="1"/>
        <end position="57"/>
    </location>
</feature>
<evidence type="ECO:0000313" key="3">
    <source>
        <dbReference type="Proteomes" id="UP001153076"/>
    </source>
</evidence>
<gene>
    <name evidence="2" type="ORF">Cgig2_007676</name>
</gene>
<dbReference type="GO" id="GO:0006974">
    <property type="term" value="P:DNA damage response"/>
    <property type="evidence" value="ECO:0007669"/>
    <property type="project" value="TreeGrafter"/>
</dbReference>
<dbReference type="PANTHER" id="PTHR12805">
    <property type="entry name" value="KIN17 KIN, ANTIGENIC DETERMINANT OF RECA PROTEIN HOMOLOG"/>
    <property type="match status" value="1"/>
</dbReference>
<evidence type="ECO:0000259" key="1">
    <source>
        <dbReference type="SMART" id="SM01253"/>
    </source>
</evidence>
<dbReference type="Pfam" id="PF10357">
    <property type="entry name" value="WH_KIN17"/>
    <property type="match status" value="1"/>
</dbReference>
<organism evidence="2 3">
    <name type="scientific">Carnegiea gigantea</name>
    <dbReference type="NCBI Taxonomy" id="171969"/>
    <lineage>
        <taxon>Eukaryota</taxon>
        <taxon>Viridiplantae</taxon>
        <taxon>Streptophyta</taxon>
        <taxon>Embryophyta</taxon>
        <taxon>Tracheophyta</taxon>
        <taxon>Spermatophyta</taxon>
        <taxon>Magnoliopsida</taxon>
        <taxon>eudicotyledons</taxon>
        <taxon>Gunneridae</taxon>
        <taxon>Pentapetalae</taxon>
        <taxon>Caryophyllales</taxon>
        <taxon>Cactineae</taxon>
        <taxon>Cactaceae</taxon>
        <taxon>Cactoideae</taxon>
        <taxon>Echinocereeae</taxon>
        <taxon>Carnegiea</taxon>
    </lineage>
</organism>
<dbReference type="Gene3D" id="2.30.30.140">
    <property type="match status" value="1"/>
</dbReference>
<keyword evidence="3" id="KW-1185">Reference proteome</keyword>
<dbReference type="Gene3D" id="1.10.10.2030">
    <property type="entry name" value="DNA/RNA-binding protein Kin17, conserved domain"/>
    <property type="match status" value="1"/>
</dbReference>
<accession>A0A9Q1QBF3</accession>
<comment type="caution">
    <text evidence="2">The sequence shown here is derived from an EMBL/GenBank/DDBJ whole genome shotgun (WGS) entry which is preliminary data.</text>
</comment>
<proteinExistence type="predicted"/>
<sequence length="202" mass="23474">MNSTMWLTLAEFVKYLGTTGNCKVEVTPKGIGRRISRTKVEMVEEEKKERKILRQIERVAQMMPISENGGKLVFVRGGLIVVRRKEKDRMLCLRMLMRLRKLGKRQKVMLLLLLLVVVLMKEEEKVMQWPKRKYSWLCQGIIVKVMSKALAEKEGVVKTVLDKFVGQFEMLDTEHLLRVDQAELETIILQIGGLVRTVNEPY</sequence>
<dbReference type="Proteomes" id="UP001153076">
    <property type="component" value="Unassembled WGS sequence"/>
</dbReference>
<dbReference type="InterPro" id="IPR037321">
    <property type="entry name" value="KIN17-like"/>
</dbReference>
<dbReference type="Pfam" id="PF18131">
    <property type="entry name" value="KN17_SH3"/>
    <property type="match status" value="1"/>
</dbReference>
<dbReference type="InterPro" id="IPR038254">
    <property type="entry name" value="KIN17_WH-like_sf"/>
</dbReference>
<dbReference type="GO" id="GO:0005634">
    <property type="term" value="C:nucleus"/>
    <property type="evidence" value="ECO:0007669"/>
    <property type="project" value="TreeGrafter"/>
</dbReference>
<dbReference type="GO" id="GO:0006260">
    <property type="term" value="P:DNA replication"/>
    <property type="evidence" value="ECO:0007669"/>
    <property type="project" value="TreeGrafter"/>
</dbReference>
<evidence type="ECO:0000313" key="2">
    <source>
        <dbReference type="EMBL" id="KAJ8436018.1"/>
    </source>
</evidence>
<dbReference type="GO" id="GO:0003690">
    <property type="term" value="F:double-stranded DNA binding"/>
    <property type="evidence" value="ECO:0007669"/>
    <property type="project" value="TreeGrafter"/>
</dbReference>
<dbReference type="SMART" id="SM01253">
    <property type="entry name" value="Kin17_mid"/>
    <property type="match status" value="1"/>
</dbReference>
<dbReference type="AlphaFoldDB" id="A0A9Q1QBF3"/>
<dbReference type="InterPro" id="IPR041330">
    <property type="entry name" value="KN17_SH3"/>
</dbReference>
<reference evidence="2" key="1">
    <citation type="submission" date="2022-04" db="EMBL/GenBank/DDBJ databases">
        <title>Carnegiea gigantea Genome sequencing and assembly v2.</title>
        <authorList>
            <person name="Copetti D."/>
            <person name="Sanderson M.J."/>
            <person name="Burquez A."/>
            <person name="Wojciechowski M.F."/>
        </authorList>
    </citation>
    <scope>NUCLEOTIDE SEQUENCE</scope>
    <source>
        <strain evidence="2">SGP5-SGP5p</strain>
        <tissue evidence="2">Aerial part</tissue>
    </source>
</reference>
<dbReference type="InterPro" id="IPR019447">
    <property type="entry name" value="DNA/RNA-bd_Kin17_WH-like_dom"/>
</dbReference>
<dbReference type="PANTHER" id="PTHR12805:SF0">
    <property type="entry name" value="DNA_RNA-BINDING PROTEIN KIN17"/>
    <property type="match status" value="1"/>
</dbReference>
<dbReference type="EMBL" id="JAKOGI010000370">
    <property type="protein sequence ID" value="KAJ8436018.1"/>
    <property type="molecule type" value="Genomic_DNA"/>
</dbReference>